<name>A0A7J0BGV8_9BACT</name>
<accession>A0A7J0BGV8</accession>
<keyword evidence="1 3" id="KW-0145">Chemotaxis</keyword>
<dbReference type="CDD" id="cd16352">
    <property type="entry name" value="CheD"/>
    <property type="match status" value="1"/>
</dbReference>
<dbReference type="AlphaFoldDB" id="A0A7J0BGV8"/>
<dbReference type="PANTHER" id="PTHR35147">
    <property type="entry name" value="CHEMORECEPTOR GLUTAMINE DEAMIDASE CHED-RELATED"/>
    <property type="match status" value="1"/>
</dbReference>
<protein>
    <recommendedName>
        <fullName evidence="3">Probable chemoreceptor glutamine deamidase CheD</fullName>
        <ecNumber evidence="3">3.5.1.44</ecNumber>
    </recommendedName>
</protein>
<dbReference type="InterPro" id="IPR038592">
    <property type="entry name" value="CheD-like_sf"/>
</dbReference>
<comment type="caution">
    <text evidence="4">The sequence shown here is derived from an EMBL/GenBank/DDBJ whole genome shotgun (WGS) entry which is preliminary data.</text>
</comment>
<dbReference type="Gene3D" id="3.30.1330.200">
    <property type="match status" value="1"/>
</dbReference>
<evidence type="ECO:0000256" key="3">
    <source>
        <dbReference type="HAMAP-Rule" id="MF_01440"/>
    </source>
</evidence>
<dbReference type="EC" id="3.5.1.44" evidence="3"/>
<keyword evidence="2 3" id="KW-0378">Hydrolase</keyword>
<reference evidence="4 5" key="1">
    <citation type="submission" date="2020-05" db="EMBL/GenBank/DDBJ databases">
        <title>Draft genome sequence of Desulfovibrio sp. strain HN2T.</title>
        <authorList>
            <person name="Ueno A."/>
            <person name="Tamazawa S."/>
            <person name="Tamamura S."/>
            <person name="Murakami T."/>
            <person name="Kiyama T."/>
            <person name="Inomata H."/>
            <person name="Amano Y."/>
            <person name="Miyakawa K."/>
            <person name="Tamaki H."/>
            <person name="Naganuma T."/>
            <person name="Kaneko K."/>
        </authorList>
    </citation>
    <scope>NUCLEOTIDE SEQUENCE [LARGE SCALE GENOMIC DNA]</scope>
    <source>
        <strain evidence="4 5">HN2</strain>
    </source>
</reference>
<dbReference type="Proteomes" id="UP000503840">
    <property type="component" value="Unassembled WGS sequence"/>
</dbReference>
<dbReference type="InterPro" id="IPR011324">
    <property type="entry name" value="Cytotoxic_necrot_fac-like_cat"/>
</dbReference>
<evidence type="ECO:0000256" key="2">
    <source>
        <dbReference type="ARBA" id="ARBA00022801"/>
    </source>
</evidence>
<evidence type="ECO:0000256" key="1">
    <source>
        <dbReference type="ARBA" id="ARBA00022500"/>
    </source>
</evidence>
<evidence type="ECO:0000313" key="4">
    <source>
        <dbReference type="EMBL" id="GFM32335.1"/>
    </source>
</evidence>
<dbReference type="GO" id="GO:0006935">
    <property type="term" value="P:chemotaxis"/>
    <property type="evidence" value="ECO:0007669"/>
    <property type="project" value="UniProtKB-UniRule"/>
</dbReference>
<dbReference type="RefSeq" id="WP_174404045.1">
    <property type="nucleotide sequence ID" value="NZ_BLVO01000005.1"/>
</dbReference>
<sequence length="207" mass="22171">MPRSSNRISSASVPESLREIGYPCVHLKIGEGIVTGRNVLVSTVLGSCVAVSFYCAARGVAGLFHAMLPTSVGARGADTTPCKFVDSAIHCIFDQFRKKGIAEKDIELKLFGGAFSMGTGAPEHVRNVVNVGGRNVEVARQVLATLNLKISRESVGGAHGRKLVFDTTTGDVWVKMLGRTEEQALFREESVLLPVAEGRACPLNDDR</sequence>
<dbReference type="InterPro" id="IPR005659">
    <property type="entry name" value="Chemorcpt_Glu_NH3ase_CheD"/>
</dbReference>
<dbReference type="HAMAP" id="MF_01440">
    <property type="entry name" value="CheD"/>
    <property type="match status" value="1"/>
</dbReference>
<dbReference type="PANTHER" id="PTHR35147:SF1">
    <property type="entry name" value="CHEMORECEPTOR GLUTAMINE DEAMIDASE CHED-RELATED"/>
    <property type="match status" value="1"/>
</dbReference>
<evidence type="ECO:0000313" key="5">
    <source>
        <dbReference type="Proteomes" id="UP000503840"/>
    </source>
</evidence>
<keyword evidence="4" id="KW-0675">Receptor</keyword>
<keyword evidence="5" id="KW-1185">Reference proteome</keyword>
<gene>
    <name evidence="3 4" type="primary">cheD</name>
    <name evidence="4" type="ORF">DSM101010T_07000</name>
</gene>
<comment type="catalytic activity">
    <reaction evidence="3">
        <text>L-glutaminyl-[protein] + H2O = L-glutamyl-[protein] + NH4(+)</text>
        <dbReference type="Rhea" id="RHEA:16441"/>
        <dbReference type="Rhea" id="RHEA-COMP:10207"/>
        <dbReference type="Rhea" id="RHEA-COMP:10208"/>
        <dbReference type="ChEBI" id="CHEBI:15377"/>
        <dbReference type="ChEBI" id="CHEBI:28938"/>
        <dbReference type="ChEBI" id="CHEBI:29973"/>
        <dbReference type="ChEBI" id="CHEBI:30011"/>
        <dbReference type="EC" id="3.5.1.44"/>
    </reaction>
</comment>
<organism evidence="4 5">
    <name type="scientific">Desulfovibrio subterraneus</name>
    <dbReference type="NCBI Taxonomy" id="2718620"/>
    <lineage>
        <taxon>Bacteria</taxon>
        <taxon>Pseudomonadati</taxon>
        <taxon>Thermodesulfobacteriota</taxon>
        <taxon>Desulfovibrionia</taxon>
        <taxon>Desulfovibrionales</taxon>
        <taxon>Desulfovibrionaceae</taxon>
        <taxon>Desulfovibrio</taxon>
    </lineage>
</organism>
<dbReference type="GO" id="GO:0050568">
    <property type="term" value="F:protein-glutamine glutaminase activity"/>
    <property type="evidence" value="ECO:0007669"/>
    <property type="project" value="UniProtKB-UniRule"/>
</dbReference>
<comment type="function">
    <text evidence="3">Probably deamidates glutamine residues to glutamate on methyl-accepting chemotaxis receptors (MCPs), playing an important role in chemotaxis.</text>
</comment>
<dbReference type="SUPFAM" id="SSF64438">
    <property type="entry name" value="CNF1/YfiH-like putative cysteine hydrolases"/>
    <property type="match status" value="1"/>
</dbReference>
<proteinExistence type="inferred from homology"/>
<dbReference type="EMBL" id="BLVO01000005">
    <property type="protein sequence ID" value="GFM32335.1"/>
    <property type="molecule type" value="Genomic_DNA"/>
</dbReference>
<dbReference type="Pfam" id="PF03975">
    <property type="entry name" value="CheD"/>
    <property type="match status" value="1"/>
</dbReference>
<comment type="similarity">
    <text evidence="3">Belongs to the CheD family.</text>
</comment>